<dbReference type="InterPro" id="IPR003593">
    <property type="entry name" value="AAA+_ATPase"/>
</dbReference>
<dbReference type="SUPFAM" id="SSF52540">
    <property type="entry name" value="P-loop containing nucleoside triphosphate hydrolases"/>
    <property type="match status" value="1"/>
</dbReference>
<dbReference type="PANTHER" id="PTHR43394">
    <property type="entry name" value="ATP-DEPENDENT PERMEASE MDL1, MITOCHONDRIAL"/>
    <property type="match status" value="1"/>
</dbReference>
<feature type="domain" description="ABC transmembrane type-1" evidence="13">
    <location>
        <begin position="24"/>
        <end position="306"/>
    </location>
</feature>
<keyword evidence="4 11" id="KW-0812">Transmembrane</keyword>
<feature type="transmembrane region" description="Helical" evidence="11">
    <location>
        <begin position="273"/>
        <end position="292"/>
    </location>
</feature>
<dbReference type="PROSITE" id="PS50893">
    <property type="entry name" value="ABC_TRANSPORTER_2"/>
    <property type="match status" value="1"/>
</dbReference>
<evidence type="ECO:0000256" key="11">
    <source>
        <dbReference type="SAM" id="Phobius"/>
    </source>
</evidence>
<dbReference type="InterPro" id="IPR011917">
    <property type="entry name" value="ABC_transpr_lipidA"/>
</dbReference>
<protein>
    <submittedName>
        <fullName evidence="14">Transport ATP-binding protein msbA</fullName>
    </submittedName>
</protein>
<dbReference type="Pfam" id="PF00005">
    <property type="entry name" value="ABC_tran"/>
    <property type="match status" value="1"/>
</dbReference>
<evidence type="ECO:0000256" key="7">
    <source>
        <dbReference type="ARBA" id="ARBA00022967"/>
    </source>
</evidence>
<dbReference type="SUPFAM" id="SSF90123">
    <property type="entry name" value="ABC transporter transmembrane region"/>
    <property type="match status" value="1"/>
</dbReference>
<dbReference type="Proteomes" id="UP000000366">
    <property type="component" value="Chromosome"/>
</dbReference>
<keyword evidence="5" id="KW-0547">Nucleotide-binding</keyword>
<feature type="domain" description="ABC transporter" evidence="12">
    <location>
        <begin position="338"/>
        <end position="574"/>
    </location>
</feature>
<dbReference type="Gene3D" id="3.40.50.300">
    <property type="entry name" value="P-loop containing nucleotide triphosphate hydrolases"/>
    <property type="match status" value="1"/>
</dbReference>
<dbReference type="AlphaFoldDB" id="A2SJH8"/>
<evidence type="ECO:0000256" key="2">
    <source>
        <dbReference type="ARBA" id="ARBA00022448"/>
    </source>
</evidence>
<dbReference type="GO" id="GO:0015421">
    <property type="term" value="F:ABC-type oligopeptide transporter activity"/>
    <property type="evidence" value="ECO:0007669"/>
    <property type="project" value="TreeGrafter"/>
</dbReference>
<evidence type="ECO:0000259" key="13">
    <source>
        <dbReference type="PROSITE" id="PS50929"/>
    </source>
</evidence>
<evidence type="ECO:0000256" key="10">
    <source>
        <dbReference type="ARBA" id="ARBA00023136"/>
    </source>
</evidence>
<name>A2SJH8_METPP</name>
<evidence type="ECO:0000313" key="15">
    <source>
        <dbReference type="Proteomes" id="UP000000366"/>
    </source>
</evidence>
<dbReference type="PROSITE" id="PS00211">
    <property type="entry name" value="ABC_TRANSPORTER_1"/>
    <property type="match status" value="1"/>
</dbReference>
<dbReference type="eggNOG" id="COG1132">
    <property type="taxonomic scope" value="Bacteria"/>
</dbReference>
<dbReference type="SMART" id="SM00382">
    <property type="entry name" value="AAA"/>
    <property type="match status" value="1"/>
</dbReference>
<keyword evidence="6 14" id="KW-0067">ATP-binding</keyword>
<gene>
    <name evidence="14" type="ordered locus">Mpe_A2763</name>
</gene>
<dbReference type="GO" id="GO:0005886">
    <property type="term" value="C:plasma membrane"/>
    <property type="evidence" value="ECO:0007669"/>
    <property type="project" value="UniProtKB-SubCell"/>
</dbReference>
<evidence type="ECO:0000256" key="3">
    <source>
        <dbReference type="ARBA" id="ARBA00022475"/>
    </source>
</evidence>
<evidence type="ECO:0000313" key="14">
    <source>
        <dbReference type="EMBL" id="ABM95717.1"/>
    </source>
</evidence>
<feature type="transmembrane region" description="Helical" evidence="11">
    <location>
        <begin position="163"/>
        <end position="181"/>
    </location>
</feature>
<dbReference type="InterPro" id="IPR039421">
    <property type="entry name" value="Type_1_exporter"/>
</dbReference>
<keyword evidence="3" id="KW-1003">Cell membrane</keyword>
<dbReference type="EMBL" id="CP000555">
    <property type="protein sequence ID" value="ABM95717.1"/>
    <property type="molecule type" value="Genomic_DNA"/>
</dbReference>
<dbReference type="NCBIfam" id="TIGR02203">
    <property type="entry name" value="MsbA_lipidA"/>
    <property type="match status" value="1"/>
</dbReference>
<evidence type="ECO:0000256" key="9">
    <source>
        <dbReference type="ARBA" id="ARBA00023055"/>
    </source>
</evidence>
<dbReference type="PROSITE" id="PS50929">
    <property type="entry name" value="ABC_TM1F"/>
    <property type="match status" value="1"/>
</dbReference>
<accession>A2SJH8</accession>
<dbReference type="KEGG" id="mpt:Mpe_A2763"/>
<dbReference type="FunFam" id="3.40.50.300:FF:000221">
    <property type="entry name" value="Multidrug ABC transporter ATP-binding protein"/>
    <property type="match status" value="1"/>
</dbReference>
<evidence type="ECO:0000259" key="12">
    <source>
        <dbReference type="PROSITE" id="PS50893"/>
    </source>
</evidence>
<dbReference type="Pfam" id="PF00664">
    <property type="entry name" value="ABC_membrane"/>
    <property type="match status" value="1"/>
</dbReference>
<dbReference type="GO" id="GO:0034040">
    <property type="term" value="F:ATPase-coupled lipid transmembrane transporter activity"/>
    <property type="evidence" value="ECO:0007669"/>
    <property type="project" value="InterPro"/>
</dbReference>
<dbReference type="CDD" id="cd18552">
    <property type="entry name" value="ABC_6TM_MsbA_like"/>
    <property type="match status" value="1"/>
</dbReference>
<sequence>MTPSDSNIYRRLFGFVRPYWRIFALGVLAMVAYAATETALPALLKELLDGSFVNKDPWAIHAMPFLIVLLFLVRGLADFSQTVALHSVANKMLVDLRTRAFDKLLSLPTSYFDAHAGAATLSKLAYDAAQVTPLITTALITIVRDSLTVLGLLGYMLYLNWRLSLVFFTVLPLIAWVIRAVSRRLRGLSRGQQRTQGEMTRVMDEAIGAHREIKVFGGAAYESERYARVAHELRHYTMKVVSTAAANGPIVQGIAVLALAAIIYYAALQSQNNQITVGGFVSFFGAMALLLAPLKRLSNVNEVLQRGLAGAASIFEILDTPGEPDAGTRSLARAQGRLQFEGVRLRYPQAEREALAGVDLEIHPGETVALVGASGSGKTTLMALIPRFYVPDAGSIRLDGIDLRELRLADLRANLALVTQHTVLFDDTVAANIAYGAQRHLSEGEIVAAAEAAHAMEFIRALPQGLQTPVGENGARLSGGQRQRLAIARALLKDAPVLLLDEATSALDTESERAVQAAIENLKRGRTTVIIAHRLSTIVNADRIVVLDQGRIHEVGSHAELLARGGIYSRLHRLQFADDGLPAAGEAAGS</sequence>
<keyword evidence="9" id="KW-0445">Lipid transport</keyword>
<dbReference type="PANTHER" id="PTHR43394:SF1">
    <property type="entry name" value="ATP-BINDING CASSETTE SUB-FAMILY B MEMBER 10, MITOCHONDRIAL"/>
    <property type="match status" value="1"/>
</dbReference>
<dbReference type="InterPro" id="IPR036640">
    <property type="entry name" value="ABC1_TM_sf"/>
</dbReference>
<dbReference type="STRING" id="420662.Mpe_A2763"/>
<feature type="transmembrane region" description="Helical" evidence="11">
    <location>
        <begin position="244"/>
        <end position="267"/>
    </location>
</feature>
<organism evidence="14 15">
    <name type="scientific">Methylibium petroleiphilum (strain ATCC BAA-1232 / LMG 22953 / PM1)</name>
    <dbReference type="NCBI Taxonomy" id="420662"/>
    <lineage>
        <taxon>Bacteria</taxon>
        <taxon>Pseudomonadati</taxon>
        <taxon>Pseudomonadota</taxon>
        <taxon>Betaproteobacteria</taxon>
        <taxon>Burkholderiales</taxon>
        <taxon>Sphaerotilaceae</taxon>
        <taxon>Methylibium</taxon>
    </lineage>
</organism>
<reference evidence="14 15" key="1">
    <citation type="journal article" date="2007" name="J. Bacteriol.">
        <title>Whole-genome analysis of the methyl tert-butyl ether-degrading beta-proteobacterium Methylibium petroleiphilum PM1.</title>
        <authorList>
            <person name="Kane S.R."/>
            <person name="Chakicherla A.Y."/>
            <person name="Chain P.S.G."/>
            <person name="Schmidt R."/>
            <person name="Shin M.W."/>
            <person name="Legler T.C."/>
            <person name="Scow K.M."/>
            <person name="Larimer F.W."/>
            <person name="Lucas S.M."/>
            <person name="Richardson P.M."/>
            <person name="Hristova K.R."/>
        </authorList>
    </citation>
    <scope>NUCLEOTIDE SEQUENCE [LARGE SCALE GENOMIC DNA]</scope>
    <source>
        <strain evidence="15">ATCC BAA-1232 / LMG 22953 / PM1</strain>
    </source>
</reference>
<keyword evidence="7" id="KW-1278">Translocase</keyword>
<evidence type="ECO:0000256" key="6">
    <source>
        <dbReference type="ARBA" id="ARBA00022840"/>
    </source>
</evidence>
<dbReference type="GO" id="GO:0016887">
    <property type="term" value="F:ATP hydrolysis activity"/>
    <property type="evidence" value="ECO:0007669"/>
    <property type="project" value="InterPro"/>
</dbReference>
<dbReference type="GO" id="GO:0005524">
    <property type="term" value="F:ATP binding"/>
    <property type="evidence" value="ECO:0007669"/>
    <property type="project" value="UniProtKB-KW"/>
</dbReference>
<keyword evidence="15" id="KW-1185">Reference proteome</keyword>
<evidence type="ECO:0000256" key="8">
    <source>
        <dbReference type="ARBA" id="ARBA00022989"/>
    </source>
</evidence>
<evidence type="ECO:0000256" key="4">
    <source>
        <dbReference type="ARBA" id="ARBA00022692"/>
    </source>
</evidence>
<dbReference type="InterPro" id="IPR011527">
    <property type="entry name" value="ABC1_TM_dom"/>
</dbReference>
<keyword evidence="10 11" id="KW-0472">Membrane</keyword>
<keyword evidence="2" id="KW-0813">Transport</keyword>
<dbReference type="RefSeq" id="WP_011830346.1">
    <property type="nucleotide sequence ID" value="NC_008825.1"/>
</dbReference>
<comment type="subcellular location">
    <subcellularLocation>
        <location evidence="1">Cell membrane</location>
        <topology evidence="1">Multi-pass membrane protein</topology>
    </subcellularLocation>
</comment>
<feature type="transmembrane region" description="Helical" evidence="11">
    <location>
        <begin position="58"/>
        <end position="77"/>
    </location>
</feature>
<dbReference type="InterPro" id="IPR017871">
    <property type="entry name" value="ABC_transporter-like_CS"/>
</dbReference>
<dbReference type="InterPro" id="IPR003439">
    <property type="entry name" value="ABC_transporter-like_ATP-bd"/>
</dbReference>
<dbReference type="Gene3D" id="1.20.1560.10">
    <property type="entry name" value="ABC transporter type 1, transmembrane domain"/>
    <property type="match status" value="1"/>
</dbReference>
<evidence type="ECO:0000256" key="1">
    <source>
        <dbReference type="ARBA" id="ARBA00004651"/>
    </source>
</evidence>
<dbReference type="HOGENOM" id="CLU_000604_84_3_4"/>
<dbReference type="InterPro" id="IPR027417">
    <property type="entry name" value="P-loop_NTPase"/>
</dbReference>
<evidence type="ECO:0000256" key="5">
    <source>
        <dbReference type="ARBA" id="ARBA00022741"/>
    </source>
</evidence>
<keyword evidence="8 11" id="KW-1133">Transmembrane helix</keyword>
<proteinExistence type="predicted"/>